<dbReference type="GO" id="GO:0046872">
    <property type="term" value="F:metal ion binding"/>
    <property type="evidence" value="ECO:0007669"/>
    <property type="project" value="UniProtKB-KW"/>
</dbReference>
<gene>
    <name evidence="4" type="ORF">LG649_09145</name>
</gene>
<keyword evidence="5" id="KW-1185">Reference proteome</keyword>
<keyword evidence="3" id="KW-0479">Metal-binding</keyword>
<dbReference type="EMBL" id="JAJAPW010000003">
    <property type="protein sequence ID" value="MCB4799012.1"/>
    <property type="molecule type" value="Genomic_DNA"/>
</dbReference>
<dbReference type="Proteomes" id="UP001139199">
    <property type="component" value="Unassembled WGS sequence"/>
</dbReference>
<reference evidence="4" key="1">
    <citation type="submission" date="2021-10" db="EMBL/GenBank/DDBJ databases">
        <title>Tamlana sargassums sp. nov., and Tamlana laminarinivorans sp. nov., two new bacteria isolated from the brown alga.</title>
        <authorList>
            <person name="Li J."/>
        </authorList>
    </citation>
    <scope>NUCLEOTIDE SEQUENCE</scope>
    <source>
        <strain evidence="4">PT2-4</strain>
    </source>
</reference>
<evidence type="ECO:0000256" key="1">
    <source>
        <dbReference type="ARBA" id="ARBA00022676"/>
    </source>
</evidence>
<evidence type="ECO:0008006" key="6">
    <source>
        <dbReference type="Google" id="ProtNLM"/>
    </source>
</evidence>
<dbReference type="Pfam" id="PF01501">
    <property type="entry name" value="Glyco_transf_8"/>
    <property type="match status" value="1"/>
</dbReference>
<dbReference type="SUPFAM" id="SSF53448">
    <property type="entry name" value="Nucleotide-diphospho-sugar transferases"/>
    <property type="match status" value="1"/>
</dbReference>
<keyword evidence="1" id="KW-0328">Glycosyltransferase</keyword>
<sequence length="289" mass="33366">MNIVFSINKFGLTGLGATLVSLIRNCSNNADLALVFLCSDINTHDKQNIKNLLVNENFTGRAKFIDFDAKKEFGHLKALHGDYTCYGRLLIPKLLPSEDQALYLDADLLVLLDVLELKEFNFNEKILAAVYGSTITYTLDKRFFLDKLKWKDTTAYFNSGVILFNLKQWRIYNINAKVKALIEKYPLDLTSHDQTLLNAVSNGQFERLPSKFNTAWLPGKNQAHNLEDKIIHFIGSPKPWDMVGKIIHNGYRSWLGYTTKNWKKKYCKTNINKLKRAWKIRRSIIKKLK</sequence>
<evidence type="ECO:0000256" key="3">
    <source>
        <dbReference type="ARBA" id="ARBA00022723"/>
    </source>
</evidence>
<dbReference type="PANTHER" id="PTHR13778:SF47">
    <property type="entry name" value="LIPOPOLYSACCHARIDE 1,3-GALACTOSYLTRANSFERASE"/>
    <property type="match status" value="1"/>
</dbReference>
<keyword evidence="2" id="KW-0808">Transferase</keyword>
<dbReference type="InterPro" id="IPR029044">
    <property type="entry name" value="Nucleotide-diphossugar_trans"/>
</dbReference>
<dbReference type="PANTHER" id="PTHR13778">
    <property type="entry name" value="GLYCOSYLTRANSFERASE 8 DOMAIN-CONTAINING PROTEIN"/>
    <property type="match status" value="1"/>
</dbReference>
<evidence type="ECO:0000313" key="5">
    <source>
        <dbReference type="Proteomes" id="UP001139199"/>
    </source>
</evidence>
<evidence type="ECO:0000313" key="4">
    <source>
        <dbReference type="EMBL" id="MCB4799012.1"/>
    </source>
</evidence>
<dbReference type="InterPro" id="IPR050748">
    <property type="entry name" value="Glycosyltrans_8_dom-fam"/>
</dbReference>
<dbReference type="InterPro" id="IPR002495">
    <property type="entry name" value="Glyco_trans_8"/>
</dbReference>
<protein>
    <recommendedName>
        <fullName evidence="6">Lipopolysaccharide biosynthesis glycosyltransferase</fullName>
    </recommendedName>
</protein>
<proteinExistence type="predicted"/>
<comment type="caution">
    <text evidence="4">The sequence shown here is derived from an EMBL/GenBank/DDBJ whole genome shotgun (WGS) entry which is preliminary data.</text>
</comment>
<evidence type="ECO:0000256" key="2">
    <source>
        <dbReference type="ARBA" id="ARBA00022679"/>
    </source>
</evidence>
<dbReference type="GO" id="GO:0016757">
    <property type="term" value="F:glycosyltransferase activity"/>
    <property type="evidence" value="ECO:0007669"/>
    <property type="project" value="UniProtKB-KW"/>
</dbReference>
<dbReference type="Gene3D" id="3.90.550.10">
    <property type="entry name" value="Spore Coat Polysaccharide Biosynthesis Protein SpsA, Chain A"/>
    <property type="match status" value="1"/>
</dbReference>
<name>A0A9X1I2C6_9FLAO</name>
<organism evidence="4 5">
    <name type="scientific">Neotamlana laminarinivorans</name>
    <dbReference type="NCBI Taxonomy" id="2883124"/>
    <lineage>
        <taxon>Bacteria</taxon>
        <taxon>Pseudomonadati</taxon>
        <taxon>Bacteroidota</taxon>
        <taxon>Flavobacteriia</taxon>
        <taxon>Flavobacteriales</taxon>
        <taxon>Flavobacteriaceae</taxon>
        <taxon>Neotamlana</taxon>
    </lineage>
</organism>
<accession>A0A9X1I2C6</accession>
<dbReference type="RefSeq" id="WP_226543524.1">
    <property type="nucleotide sequence ID" value="NZ_JAJAPW010000003.1"/>
</dbReference>
<dbReference type="AlphaFoldDB" id="A0A9X1I2C6"/>